<comment type="subcellular location">
    <subcellularLocation>
        <location evidence="1">Cell membrane</location>
        <topology evidence="1">Multi-pass membrane protein</topology>
    </subcellularLocation>
</comment>
<evidence type="ECO:0000256" key="4">
    <source>
        <dbReference type="ARBA" id="ARBA00022692"/>
    </source>
</evidence>
<feature type="transmembrane region" description="Helical" evidence="7">
    <location>
        <begin position="144"/>
        <end position="160"/>
    </location>
</feature>
<sequence length="193" mass="20041">MPPDDAPPRSPATLPALLAVFLQMGMVSFGGGLSGWMHREIVERRRWMGEERFLAALALGQVLPGPNSVNLALQIGLQLRGGIGAVAAGIGLLGPPFLVILVLALLYQRYGAVGPVSTALAGVAAAGIGLTCSMGIRAARRMRGVAPFAVAAVVFVAVGVLKWPMIPVVLAVIPASVALAWRAQQRERRGHGG</sequence>
<dbReference type="Pfam" id="PF02417">
    <property type="entry name" value="Chromate_transp"/>
    <property type="match status" value="1"/>
</dbReference>
<proteinExistence type="inferred from homology"/>
<gene>
    <name evidence="8" type="ORF">GCM10010964_35140</name>
</gene>
<evidence type="ECO:0000256" key="6">
    <source>
        <dbReference type="ARBA" id="ARBA00023136"/>
    </source>
</evidence>
<reference evidence="8 9" key="1">
    <citation type="journal article" date="2014" name="Int. J. Syst. Evol. Microbiol.">
        <title>Complete genome sequence of Corynebacterium casei LMG S-19264T (=DSM 44701T), isolated from a smear-ripened cheese.</title>
        <authorList>
            <consortium name="US DOE Joint Genome Institute (JGI-PGF)"/>
            <person name="Walter F."/>
            <person name="Albersmeier A."/>
            <person name="Kalinowski J."/>
            <person name="Ruckert C."/>
        </authorList>
    </citation>
    <scope>NUCLEOTIDE SEQUENCE [LARGE SCALE GENOMIC DNA]</scope>
    <source>
        <strain evidence="8 9">CGMCC 1.16330</strain>
    </source>
</reference>
<keyword evidence="4 7" id="KW-0812">Transmembrane</keyword>
<keyword evidence="6 7" id="KW-0472">Membrane</keyword>
<feature type="transmembrane region" description="Helical" evidence="7">
    <location>
        <begin position="83"/>
        <end position="106"/>
    </location>
</feature>
<evidence type="ECO:0000256" key="2">
    <source>
        <dbReference type="ARBA" id="ARBA00005262"/>
    </source>
</evidence>
<evidence type="ECO:0000256" key="7">
    <source>
        <dbReference type="SAM" id="Phobius"/>
    </source>
</evidence>
<dbReference type="RefSeq" id="WP_188902624.1">
    <property type="nucleotide sequence ID" value="NZ_BMKS01000013.1"/>
</dbReference>
<comment type="similarity">
    <text evidence="2">Belongs to the chromate ion transporter (CHR) (TC 2.A.51) family.</text>
</comment>
<dbReference type="EMBL" id="BMKS01000013">
    <property type="protein sequence ID" value="GGG44729.1"/>
    <property type="molecule type" value="Genomic_DNA"/>
</dbReference>
<protein>
    <submittedName>
        <fullName evidence="8">Chromate transporter</fullName>
    </submittedName>
</protein>
<dbReference type="PANTHER" id="PTHR43663:SF1">
    <property type="entry name" value="CHROMATE TRANSPORTER"/>
    <property type="match status" value="1"/>
</dbReference>
<feature type="transmembrane region" description="Helical" evidence="7">
    <location>
        <begin position="166"/>
        <end position="183"/>
    </location>
</feature>
<feature type="transmembrane region" description="Helical" evidence="7">
    <location>
        <begin position="112"/>
        <end position="132"/>
    </location>
</feature>
<keyword evidence="9" id="KW-1185">Reference proteome</keyword>
<evidence type="ECO:0000256" key="1">
    <source>
        <dbReference type="ARBA" id="ARBA00004651"/>
    </source>
</evidence>
<dbReference type="GO" id="GO:0015109">
    <property type="term" value="F:chromate transmembrane transporter activity"/>
    <property type="evidence" value="ECO:0007669"/>
    <property type="project" value="InterPro"/>
</dbReference>
<dbReference type="PANTHER" id="PTHR43663">
    <property type="entry name" value="CHROMATE TRANSPORT PROTEIN-RELATED"/>
    <property type="match status" value="1"/>
</dbReference>
<evidence type="ECO:0000313" key="8">
    <source>
        <dbReference type="EMBL" id="GGG44729.1"/>
    </source>
</evidence>
<dbReference type="InterPro" id="IPR052518">
    <property type="entry name" value="CHR_Transporter"/>
</dbReference>
<dbReference type="GO" id="GO:0005886">
    <property type="term" value="C:plasma membrane"/>
    <property type="evidence" value="ECO:0007669"/>
    <property type="project" value="UniProtKB-SubCell"/>
</dbReference>
<dbReference type="AlphaFoldDB" id="A0A8J2ZEC9"/>
<evidence type="ECO:0000313" key="9">
    <source>
        <dbReference type="Proteomes" id="UP000597507"/>
    </source>
</evidence>
<dbReference type="Proteomes" id="UP000597507">
    <property type="component" value="Unassembled WGS sequence"/>
</dbReference>
<dbReference type="InterPro" id="IPR003370">
    <property type="entry name" value="Chromate_transpt"/>
</dbReference>
<organism evidence="8 9">
    <name type="scientific">Caldovatus sediminis</name>
    <dbReference type="NCBI Taxonomy" id="2041189"/>
    <lineage>
        <taxon>Bacteria</taxon>
        <taxon>Pseudomonadati</taxon>
        <taxon>Pseudomonadota</taxon>
        <taxon>Alphaproteobacteria</taxon>
        <taxon>Acetobacterales</taxon>
        <taxon>Roseomonadaceae</taxon>
        <taxon>Caldovatus</taxon>
    </lineage>
</organism>
<name>A0A8J2ZEC9_9PROT</name>
<feature type="transmembrane region" description="Helical" evidence="7">
    <location>
        <begin position="12"/>
        <end position="36"/>
    </location>
</feature>
<evidence type="ECO:0000256" key="3">
    <source>
        <dbReference type="ARBA" id="ARBA00022475"/>
    </source>
</evidence>
<comment type="caution">
    <text evidence="8">The sequence shown here is derived from an EMBL/GenBank/DDBJ whole genome shotgun (WGS) entry which is preliminary data.</text>
</comment>
<accession>A0A8J2ZEC9</accession>
<keyword evidence="3" id="KW-1003">Cell membrane</keyword>
<keyword evidence="5 7" id="KW-1133">Transmembrane helix</keyword>
<evidence type="ECO:0000256" key="5">
    <source>
        <dbReference type="ARBA" id="ARBA00022989"/>
    </source>
</evidence>